<evidence type="ECO:0000313" key="2">
    <source>
        <dbReference type="EMBL" id="OGY15005.1"/>
    </source>
</evidence>
<dbReference type="EMBL" id="MHCD01000002">
    <property type="protein sequence ID" value="OGY15005.1"/>
    <property type="molecule type" value="Genomic_DNA"/>
</dbReference>
<gene>
    <name evidence="2" type="ORF">A3A58_00530</name>
</gene>
<protein>
    <submittedName>
        <fullName evidence="2">Uncharacterized protein</fullName>
    </submittedName>
</protein>
<evidence type="ECO:0000256" key="1">
    <source>
        <dbReference type="SAM" id="MobiDB-lite"/>
    </source>
</evidence>
<sequence length="64" mass="6925">MPVTVPLQVSPPGHEAQEHAPPTQLPEEQFALTEQEAPQDCPVKHCVDVPLPKRSSQTHQGPPG</sequence>
<feature type="region of interest" description="Disordered" evidence="1">
    <location>
        <begin position="43"/>
        <end position="64"/>
    </location>
</feature>
<dbReference type="Proteomes" id="UP000177685">
    <property type="component" value="Unassembled WGS sequence"/>
</dbReference>
<evidence type="ECO:0000313" key="3">
    <source>
        <dbReference type="Proteomes" id="UP000177685"/>
    </source>
</evidence>
<name>A0A1G1VHV5_9BACT</name>
<reference evidence="2 3" key="1">
    <citation type="journal article" date="2016" name="Nat. Commun.">
        <title>Thousands of microbial genomes shed light on interconnected biogeochemical processes in an aquifer system.</title>
        <authorList>
            <person name="Anantharaman K."/>
            <person name="Brown C.T."/>
            <person name="Hug L.A."/>
            <person name="Sharon I."/>
            <person name="Castelle C.J."/>
            <person name="Probst A.J."/>
            <person name="Thomas B.C."/>
            <person name="Singh A."/>
            <person name="Wilkins M.J."/>
            <person name="Karaoz U."/>
            <person name="Brodie E.L."/>
            <person name="Williams K.H."/>
            <person name="Hubbard S.S."/>
            <person name="Banfield J.F."/>
        </authorList>
    </citation>
    <scope>NUCLEOTIDE SEQUENCE [LARGE SCALE GENOMIC DNA]</scope>
</reference>
<accession>A0A1G1VHV5</accession>
<proteinExistence type="predicted"/>
<dbReference type="AlphaFoldDB" id="A0A1G1VHV5"/>
<comment type="caution">
    <text evidence="2">The sequence shown here is derived from an EMBL/GenBank/DDBJ whole genome shotgun (WGS) entry which is preliminary data.</text>
</comment>
<feature type="region of interest" description="Disordered" evidence="1">
    <location>
        <begin position="1"/>
        <end position="25"/>
    </location>
</feature>
<feature type="compositionally biased region" description="Polar residues" evidence="1">
    <location>
        <begin position="54"/>
        <end position="64"/>
    </location>
</feature>
<organism evidence="2 3">
    <name type="scientific">Candidatus Blackburnbacteria bacterium RIFCSPLOWO2_01_FULL_41_27</name>
    <dbReference type="NCBI Taxonomy" id="1797520"/>
    <lineage>
        <taxon>Bacteria</taxon>
        <taxon>Candidatus Blackburniibacteriota</taxon>
    </lineage>
</organism>